<dbReference type="AlphaFoldDB" id="A0A1F4ZC39"/>
<dbReference type="Proteomes" id="UP000177080">
    <property type="component" value="Unassembled WGS sequence"/>
</dbReference>
<name>A0A1F4ZC39_9BACT</name>
<gene>
    <name evidence="1" type="ORF">A2989_03780</name>
</gene>
<protein>
    <submittedName>
        <fullName evidence="1">Uncharacterized protein</fullName>
    </submittedName>
</protein>
<dbReference type="STRING" id="1797259.A2989_03780"/>
<accession>A0A1F4ZC39</accession>
<organism evidence="1 2">
    <name type="scientific">Candidatus Amesbacteria bacterium RIFCSPLOWO2_01_FULL_48_25</name>
    <dbReference type="NCBI Taxonomy" id="1797259"/>
    <lineage>
        <taxon>Bacteria</taxon>
        <taxon>Candidatus Amesiibacteriota</taxon>
    </lineage>
</organism>
<reference evidence="1 2" key="1">
    <citation type="journal article" date="2016" name="Nat. Commun.">
        <title>Thousands of microbial genomes shed light on interconnected biogeochemical processes in an aquifer system.</title>
        <authorList>
            <person name="Anantharaman K."/>
            <person name="Brown C.T."/>
            <person name="Hug L.A."/>
            <person name="Sharon I."/>
            <person name="Castelle C.J."/>
            <person name="Probst A.J."/>
            <person name="Thomas B.C."/>
            <person name="Singh A."/>
            <person name="Wilkins M.J."/>
            <person name="Karaoz U."/>
            <person name="Brodie E.L."/>
            <person name="Williams K.H."/>
            <person name="Hubbard S.S."/>
            <person name="Banfield J.F."/>
        </authorList>
    </citation>
    <scope>NUCLEOTIDE SEQUENCE [LARGE SCALE GENOMIC DNA]</scope>
</reference>
<dbReference type="EMBL" id="MEXN01000005">
    <property type="protein sequence ID" value="OGD03775.1"/>
    <property type="molecule type" value="Genomic_DNA"/>
</dbReference>
<sequence>MSSESSFSVGIGVLKDAGNRFANHMLAPIFPQITSPNSKAEIPSTAQNNQKKLLQHGFRVCAAGFIISLTATASEHIPPLIAGLLLLAPELLYLGYEITDVLLTGVALLGVNHQTRQIPK</sequence>
<comment type="caution">
    <text evidence="1">The sequence shown here is derived from an EMBL/GenBank/DDBJ whole genome shotgun (WGS) entry which is preliminary data.</text>
</comment>
<evidence type="ECO:0000313" key="2">
    <source>
        <dbReference type="Proteomes" id="UP000177080"/>
    </source>
</evidence>
<evidence type="ECO:0000313" key="1">
    <source>
        <dbReference type="EMBL" id="OGD03775.1"/>
    </source>
</evidence>
<proteinExistence type="predicted"/>